<gene>
    <name evidence="2" type="ORF">ABVK25_005116</name>
</gene>
<evidence type="ECO:0000313" key="3">
    <source>
        <dbReference type="Proteomes" id="UP001590951"/>
    </source>
</evidence>
<protein>
    <submittedName>
        <fullName evidence="2">Uncharacterized protein</fullName>
    </submittedName>
</protein>
<feature type="region of interest" description="Disordered" evidence="1">
    <location>
        <begin position="430"/>
        <end position="453"/>
    </location>
</feature>
<feature type="compositionally biased region" description="Low complexity" evidence="1">
    <location>
        <begin position="433"/>
        <end position="449"/>
    </location>
</feature>
<evidence type="ECO:0000313" key="2">
    <source>
        <dbReference type="EMBL" id="KAL2054812.1"/>
    </source>
</evidence>
<reference evidence="2 3" key="1">
    <citation type="submission" date="2024-09" db="EMBL/GenBank/DDBJ databases">
        <title>Rethinking Asexuality: The Enigmatic Case of Functional Sexual Genes in Lepraria (Stereocaulaceae).</title>
        <authorList>
            <person name="Doellman M."/>
            <person name="Sun Y."/>
            <person name="Barcenas-Pena A."/>
            <person name="Lumbsch H.T."/>
            <person name="Grewe F."/>
        </authorList>
    </citation>
    <scope>NUCLEOTIDE SEQUENCE [LARGE SCALE GENOMIC DNA]</scope>
    <source>
        <strain evidence="2 3">Grewe 0041</strain>
    </source>
</reference>
<evidence type="ECO:0000256" key="1">
    <source>
        <dbReference type="SAM" id="MobiDB-lite"/>
    </source>
</evidence>
<feature type="compositionally biased region" description="Low complexity" evidence="1">
    <location>
        <begin position="656"/>
        <end position="667"/>
    </location>
</feature>
<comment type="caution">
    <text evidence="2">The sequence shown here is derived from an EMBL/GenBank/DDBJ whole genome shotgun (WGS) entry which is preliminary data.</text>
</comment>
<proteinExistence type="predicted"/>
<feature type="region of interest" description="Disordered" evidence="1">
    <location>
        <begin position="656"/>
        <end position="699"/>
    </location>
</feature>
<organism evidence="2 3">
    <name type="scientific">Lepraria finkii</name>
    <dbReference type="NCBI Taxonomy" id="1340010"/>
    <lineage>
        <taxon>Eukaryota</taxon>
        <taxon>Fungi</taxon>
        <taxon>Dikarya</taxon>
        <taxon>Ascomycota</taxon>
        <taxon>Pezizomycotina</taxon>
        <taxon>Lecanoromycetes</taxon>
        <taxon>OSLEUM clade</taxon>
        <taxon>Lecanoromycetidae</taxon>
        <taxon>Lecanorales</taxon>
        <taxon>Lecanorineae</taxon>
        <taxon>Stereocaulaceae</taxon>
        <taxon>Lepraria</taxon>
    </lineage>
</organism>
<feature type="compositionally biased region" description="Basic residues" evidence="1">
    <location>
        <begin position="669"/>
        <end position="687"/>
    </location>
</feature>
<dbReference type="EMBL" id="JBHFEH010000014">
    <property type="protein sequence ID" value="KAL2054812.1"/>
    <property type="molecule type" value="Genomic_DNA"/>
</dbReference>
<sequence>MATPSPVVAAPSPAAVVNTPVVNQPAINTPAANAPVVNQPVVNAPVVNAPAANTPVANSPVANTPVNNAPAVNAPTANVPAVNLPVANVPAPAVKANNPVVVASPSPVVIASNTATPAADGGVVITGSTYAPGSQATVGGNVVSIGTNNVVQDGITHNVPTATEPTPVLVGSNSIEAASGGGVVISSSTYQPGAQAQVAGTSVSIGPNNVVVGSLTHAIPTIVPAVAAAPTPTPALVGGNSIANAPGGGVVIASSTYQPGVQAQVSGTPISVGTDNIVVDSSTLALPKPPSATPVLVAGQSIAKAANGGVVIASSIYMPGVIAQISGTPISVGTDNVVVSSKVYALPSAPAPAPNAALHAAQTPAPAPYPTPVLVGSQSIVKATGGGVVIGSSTLAPGAQATIQGHVVTAGMNNVILDGNNYALPSTAGETLQQQAPAQPQQQRQTPAQVGGQSVARASNGGLVIGTLTLALGAQATVSGTVVSAGAINVALGSNTYALPSSAGALLQTPAPQTQQQSVPVEVAGNSIARASNGGIIIGSSTLAPGSQTTISNQVISAGSTNVAIDGSIYTLPTSAVAILQTSPSAPSIAPVLAAGQTIACASNGGLVIGSSTIAPGAEATIAGHVVSAASGGSTNIAIDGNNYAIPTSAGAVLETPTPTLPNVTPLHRSSHHPRQRRYHKRRRFRSRSLGNDMHCPPQ</sequence>
<name>A0ABR4BBK6_9LECA</name>
<dbReference type="Proteomes" id="UP001590951">
    <property type="component" value="Unassembled WGS sequence"/>
</dbReference>
<accession>A0ABR4BBK6</accession>
<keyword evidence="3" id="KW-1185">Reference proteome</keyword>